<protein>
    <submittedName>
        <fullName evidence="1">Uncharacterized protein</fullName>
    </submittedName>
</protein>
<reference evidence="1 2" key="1">
    <citation type="submission" date="2009-01" db="EMBL/GenBank/DDBJ databases">
        <authorList>
            <person name="Fulton L."/>
            <person name="Clifton S."/>
            <person name="Fulton B."/>
            <person name="Xu J."/>
            <person name="Minx P."/>
            <person name="Pepin K.H."/>
            <person name="Johnson M."/>
            <person name="Bhonagiri V."/>
            <person name="Nash W.E."/>
            <person name="Mardis E.R."/>
            <person name="Wilson R.K."/>
        </authorList>
    </citation>
    <scope>NUCLEOTIDE SEQUENCE [LARGE SCALE GENOMIC DNA]</scope>
    <source>
        <strain evidence="1 2">DSM 5476</strain>
    </source>
</reference>
<dbReference type="HOGENOM" id="CLU_3287485_0_0_9"/>
<dbReference type="Proteomes" id="UP000003340">
    <property type="component" value="Unassembled WGS sequence"/>
</dbReference>
<dbReference type="EMBL" id="ACEC01000082">
    <property type="protein sequence ID" value="EEG29943.1"/>
    <property type="molecule type" value="Genomic_DNA"/>
</dbReference>
<organism evidence="1 2">
    <name type="scientific">[Clostridium] methylpentosum DSM 5476</name>
    <dbReference type="NCBI Taxonomy" id="537013"/>
    <lineage>
        <taxon>Bacteria</taxon>
        <taxon>Bacillati</taxon>
        <taxon>Bacillota</taxon>
        <taxon>Clostridia</taxon>
        <taxon>Eubacteriales</taxon>
        <taxon>Oscillospiraceae</taxon>
        <taxon>Oscillospiraceae incertae sedis</taxon>
    </lineage>
</organism>
<accession>C0EF41</accession>
<evidence type="ECO:0000313" key="1">
    <source>
        <dbReference type="EMBL" id="EEG29943.1"/>
    </source>
</evidence>
<comment type="caution">
    <text evidence="1">The sequence shown here is derived from an EMBL/GenBank/DDBJ whole genome shotgun (WGS) entry which is preliminary data.</text>
</comment>
<keyword evidence="2" id="KW-1185">Reference proteome</keyword>
<sequence>MLKQVENGMFKKPAVYTDHHAGPGLNLFFISRCFVEINCL</sequence>
<dbReference type="AlphaFoldDB" id="C0EF41"/>
<reference evidence="1 2" key="2">
    <citation type="submission" date="2009-02" db="EMBL/GenBank/DDBJ databases">
        <title>Draft genome sequence of Clostridium methylpentosum (DSM 5476).</title>
        <authorList>
            <person name="Sudarsanam P."/>
            <person name="Ley R."/>
            <person name="Guruge J."/>
            <person name="Turnbaugh P.J."/>
            <person name="Mahowald M."/>
            <person name="Liep D."/>
            <person name="Gordon J."/>
        </authorList>
    </citation>
    <scope>NUCLEOTIDE SEQUENCE [LARGE SCALE GENOMIC DNA]</scope>
    <source>
        <strain evidence="1 2">DSM 5476</strain>
    </source>
</reference>
<gene>
    <name evidence="1" type="ORF">CLOSTMETH_02480</name>
</gene>
<evidence type="ECO:0000313" key="2">
    <source>
        <dbReference type="Proteomes" id="UP000003340"/>
    </source>
</evidence>
<proteinExistence type="predicted"/>
<name>C0EF41_9FIRM</name>